<dbReference type="RefSeq" id="WP_203418485.1">
    <property type="nucleotide sequence ID" value="NZ_CP069352.1"/>
</dbReference>
<dbReference type="EMBL" id="CP069352">
    <property type="protein sequence ID" value="QRK82319.1"/>
    <property type="molecule type" value="Genomic_DNA"/>
</dbReference>
<keyword evidence="2" id="KW-1185">Reference proteome</keyword>
<name>A0ABX7GCS8_9PSED</name>
<reference evidence="1 2" key="1">
    <citation type="submission" date="2021-03" db="EMBL/GenBank/DDBJ databases">
        <title>P. granadensis CT364 genome publication.</title>
        <authorList>
            <person name="Stach J."/>
            <person name="Montero-Calasanz Md.C."/>
        </authorList>
    </citation>
    <scope>NUCLEOTIDE SEQUENCE [LARGE SCALE GENOMIC DNA]</scope>
    <source>
        <strain evidence="1 2">CT364</strain>
    </source>
</reference>
<protein>
    <submittedName>
        <fullName evidence="1">Uncharacterized protein</fullName>
    </submittedName>
</protein>
<proteinExistence type="predicted"/>
<gene>
    <name evidence="1" type="ORF">JN757_17355</name>
</gene>
<organism evidence="1 2">
    <name type="scientific">Pseudomonas granadensis</name>
    <dbReference type="NCBI Taxonomy" id="1421430"/>
    <lineage>
        <taxon>Bacteria</taxon>
        <taxon>Pseudomonadati</taxon>
        <taxon>Pseudomonadota</taxon>
        <taxon>Gammaproteobacteria</taxon>
        <taxon>Pseudomonadales</taxon>
        <taxon>Pseudomonadaceae</taxon>
        <taxon>Pseudomonas</taxon>
    </lineage>
</organism>
<accession>A0ABX7GCS8</accession>
<sequence>MNKDNKSIRLGDEFDNVLMAALMAVLKSREAVEMENSWGVGGSQELYFARTRLDGAVINIESETYIGLTIHGPGPIVESLAREVTERLRTGDLLPTADEGSVNK</sequence>
<evidence type="ECO:0000313" key="1">
    <source>
        <dbReference type="EMBL" id="QRK82319.1"/>
    </source>
</evidence>
<dbReference type="Proteomes" id="UP000663686">
    <property type="component" value="Chromosome"/>
</dbReference>
<evidence type="ECO:0000313" key="2">
    <source>
        <dbReference type="Proteomes" id="UP000663686"/>
    </source>
</evidence>